<sequence length="101" mass="11249">MDHGHDKIVLNPYERHQLELIEHHLAEESRHQGVRAQSEAAMPNAVWFGVLLPCSWLMAGVWLLLVGSPLGLLFVVMAAVSATATLVVRDRTSTSPLRKDR</sequence>
<accession>A0A428ZAY9</accession>
<gene>
    <name evidence="2" type="ORF">DMH04_18235</name>
</gene>
<feature type="transmembrane region" description="Helical" evidence="1">
    <location>
        <begin position="45"/>
        <end position="64"/>
    </location>
</feature>
<dbReference type="Proteomes" id="UP000287547">
    <property type="component" value="Unassembled WGS sequence"/>
</dbReference>
<keyword evidence="1" id="KW-0472">Membrane</keyword>
<reference evidence="2 3" key="1">
    <citation type="submission" date="2018-05" db="EMBL/GenBank/DDBJ databases">
        <title>Evolution of GPA BGCs.</title>
        <authorList>
            <person name="Waglechner N."/>
            <person name="Wright G.D."/>
        </authorList>
    </citation>
    <scope>NUCLEOTIDE SEQUENCE [LARGE SCALE GENOMIC DNA]</scope>
    <source>
        <strain evidence="2 3">A82846</strain>
    </source>
</reference>
<evidence type="ECO:0000313" key="3">
    <source>
        <dbReference type="Proteomes" id="UP000287547"/>
    </source>
</evidence>
<evidence type="ECO:0000313" key="2">
    <source>
        <dbReference type="EMBL" id="RSM85229.1"/>
    </source>
</evidence>
<proteinExistence type="predicted"/>
<keyword evidence="1" id="KW-0812">Transmembrane</keyword>
<evidence type="ECO:0008006" key="4">
    <source>
        <dbReference type="Google" id="ProtNLM"/>
    </source>
</evidence>
<evidence type="ECO:0000256" key="1">
    <source>
        <dbReference type="SAM" id="Phobius"/>
    </source>
</evidence>
<comment type="caution">
    <text evidence="2">The sequence shown here is derived from an EMBL/GenBank/DDBJ whole genome shotgun (WGS) entry which is preliminary data.</text>
</comment>
<dbReference type="AlphaFoldDB" id="A0A428ZAY9"/>
<feature type="transmembrane region" description="Helical" evidence="1">
    <location>
        <begin position="70"/>
        <end position="88"/>
    </location>
</feature>
<keyword evidence="1" id="KW-1133">Transmembrane helix</keyword>
<organism evidence="2 3">
    <name type="scientific">Kibdelosporangium aridum</name>
    <dbReference type="NCBI Taxonomy" id="2030"/>
    <lineage>
        <taxon>Bacteria</taxon>
        <taxon>Bacillati</taxon>
        <taxon>Actinomycetota</taxon>
        <taxon>Actinomycetes</taxon>
        <taxon>Pseudonocardiales</taxon>
        <taxon>Pseudonocardiaceae</taxon>
        <taxon>Kibdelosporangium</taxon>
    </lineage>
</organism>
<dbReference type="EMBL" id="QHKI01000013">
    <property type="protein sequence ID" value="RSM85229.1"/>
    <property type="molecule type" value="Genomic_DNA"/>
</dbReference>
<name>A0A428ZAY9_KIBAR</name>
<protein>
    <recommendedName>
        <fullName evidence="4">DUF3040 domain-containing protein</fullName>
    </recommendedName>
</protein>